<protein>
    <submittedName>
        <fullName evidence="1">Uncharacterized protein</fullName>
    </submittedName>
</protein>
<gene>
    <name evidence="1" type="ORF">MC7420_7307</name>
</gene>
<sequence>MDLIYIKTDPREDKFTLFDDAHFLGQFYSFGDLFIISVMENINPNSKHFVNPNMDSL</sequence>
<dbReference type="Proteomes" id="UP000003835">
    <property type="component" value="Unassembled WGS sequence"/>
</dbReference>
<reference evidence="1 2" key="1">
    <citation type="submission" date="2008-07" db="EMBL/GenBank/DDBJ databases">
        <authorList>
            <person name="Tandeau de Marsac N."/>
            <person name="Ferriera S."/>
            <person name="Johnson J."/>
            <person name="Kravitz S."/>
            <person name="Beeson K."/>
            <person name="Sutton G."/>
            <person name="Rogers Y.-H."/>
            <person name="Friedman R."/>
            <person name="Frazier M."/>
            <person name="Venter J.C."/>
        </authorList>
    </citation>
    <scope>NUCLEOTIDE SEQUENCE [LARGE SCALE GENOMIC DNA]</scope>
    <source>
        <strain evidence="1 2">PCC 7420</strain>
    </source>
</reference>
<name>B4VI45_9CYAN</name>
<dbReference type="STRING" id="118168.MC7420_7307"/>
<evidence type="ECO:0000313" key="1">
    <source>
        <dbReference type="EMBL" id="EDX78654.1"/>
    </source>
</evidence>
<dbReference type="HOGENOM" id="CLU_2988810_0_0_3"/>
<dbReference type="EMBL" id="DS989841">
    <property type="protein sequence ID" value="EDX78654.1"/>
    <property type="molecule type" value="Genomic_DNA"/>
</dbReference>
<proteinExistence type="predicted"/>
<evidence type="ECO:0000313" key="2">
    <source>
        <dbReference type="Proteomes" id="UP000003835"/>
    </source>
</evidence>
<accession>B4VI45</accession>
<keyword evidence="2" id="KW-1185">Reference proteome</keyword>
<dbReference type="AlphaFoldDB" id="B4VI45"/>
<organism evidence="1 2">
    <name type="scientific">Coleofasciculus chthonoplastes PCC 7420</name>
    <dbReference type="NCBI Taxonomy" id="118168"/>
    <lineage>
        <taxon>Bacteria</taxon>
        <taxon>Bacillati</taxon>
        <taxon>Cyanobacteriota</taxon>
        <taxon>Cyanophyceae</taxon>
        <taxon>Coleofasciculales</taxon>
        <taxon>Coleofasciculaceae</taxon>
        <taxon>Coleofasciculus</taxon>
    </lineage>
</organism>